<dbReference type="GO" id="GO:0015288">
    <property type="term" value="F:porin activity"/>
    <property type="evidence" value="ECO:0007669"/>
    <property type="project" value="TreeGrafter"/>
</dbReference>
<keyword evidence="5" id="KW-0812">Transmembrane</keyword>
<gene>
    <name evidence="9" type="ordered locus">Spith_1982</name>
</gene>
<dbReference type="RefSeq" id="WP_014625561.1">
    <property type="nucleotide sequence ID" value="NC_017583.1"/>
</dbReference>
<comment type="subcellular location">
    <subcellularLocation>
        <location evidence="1">Cell outer membrane</location>
    </subcellularLocation>
</comment>
<evidence type="ECO:0000313" key="10">
    <source>
        <dbReference type="Proteomes" id="UP000007254"/>
    </source>
</evidence>
<dbReference type="GO" id="GO:1990281">
    <property type="term" value="C:efflux pump complex"/>
    <property type="evidence" value="ECO:0007669"/>
    <property type="project" value="TreeGrafter"/>
</dbReference>
<evidence type="ECO:0008006" key="11">
    <source>
        <dbReference type="Google" id="ProtNLM"/>
    </source>
</evidence>
<dbReference type="SUPFAM" id="SSF56954">
    <property type="entry name" value="Outer membrane efflux proteins (OEP)"/>
    <property type="match status" value="1"/>
</dbReference>
<dbReference type="Pfam" id="PF02321">
    <property type="entry name" value="OEP"/>
    <property type="match status" value="1"/>
</dbReference>
<dbReference type="PANTHER" id="PTHR30026:SF20">
    <property type="entry name" value="OUTER MEMBRANE PROTEIN TOLC"/>
    <property type="match status" value="1"/>
</dbReference>
<evidence type="ECO:0000256" key="3">
    <source>
        <dbReference type="ARBA" id="ARBA00022448"/>
    </source>
</evidence>
<evidence type="ECO:0000256" key="2">
    <source>
        <dbReference type="ARBA" id="ARBA00007613"/>
    </source>
</evidence>
<dbReference type="GO" id="GO:0009279">
    <property type="term" value="C:cell outer membrane"/>
    <property type="evidence" value="ECO:0007669"/>
    <property type="project" value="UniProtKB-SubCell"/>
</dbReference>
<feature type="chain" id="PRO_5003400299" description="Outer membrane efflux protein" evidence="8">
    <location>
        <begin position="21"/>
        <end position="488"/>
    </location>
</feature>
<keyword evidence="3" id="KW-0813">Transport</keyword>
<evidence type="ECO:0000256" key="6">
    <source>
        <dbReference type="ARBA" id="ARBA00023136"/>
    </source>
</evidence>
<keyword evidence="8" id="KW-0732">Signal</keyword>
<sequence length="488" mass="52404">MRRAFAFLLVLLLLPGAVQAEGFQSFLEVALASSQGEALEAAQAAREAALREQRASLLPNVGLSVPLEVQDEVRAHSEVEGVGSVDVHHRVSVMPGVGLSATQLLPTGGTLAGSLQGSFSYSDVGEVEPEAAASLLGYSLDPARSLSVSLGISLSQPLATGVFGAVRDQLRLREEEAALSSLSARNELVRAAAEDYFHLLVLAYRRHLAEERMKATVARAERIERESALGLWTRTALLQSRAEAEREKLAFEEAEAGYREFASYVQEAYGLTTLPEESELAPFPAPGLTVEEVVARSPEVRRASVAAGLERAGVVLVRRDVAPSIEVSLGASHSRSLDEDEYTTGLQGAASLSLRLADGGAAAGRIEAAEARARRAEAEWATVQAGVRMRAASLLGKIARYERQREVDAMLVEAARMELEVAERDLEAGRTTVHAVQEKKLALDGALLEAFQHTVDYNLAVLEVWSLAGYDLVDLVRSGFAGRGEARR</sequence>
<dbReference type="InterPro" id="IPR003423">
    <property type="entry name" value="OMP_efflux"/>
</dbReference>
<dbReference type="HOGENOM" id="CLU_558854_0_0_12"/>
<comment type="similarity">
    <text evidence="2">Belongs to the outer membrane factor (OMF) (TC 1.B.17) family.</text>
</comment>
<evidence type="ECO:0000256" key="4">
    <source>
        <dbReference type="ARBA" id="ARBA00022452"/>
    </source>
</evidence>
<evidence type="ECO:0000256" key="1">
    <source>
        <dbReference type="ARBA" id="ARBA00004442"/>
    </source>
</evidence>
<keyword evidence="10" id="KW-1185">Reference proteome</keyword>
<dbReference type="InterPro" id="IPR051906">
    <property type="entry name" value="TolC-like"/>
</dbReference>
<proteinExistence type="inferred from homology"/>
<dbReference type="KEGG" id="stq:Spith_1982"/>
<evidence type="ECO:0000256" key="7">
    <source>
        <dbReference type="ARBA" id="ARBA00023237"/>
    </source>
</evidence>
<name>G0GDW0_WINT7</name>
<evidence type="ECO:0000256" key="5">
    <source>
        <dbReference type="ARBA" id="ARBA00022692"/>
    </source>
</evidence>
<evidence type="ECO:0000256" key="8">
    <source>
        <dbReference type="SAM" id="SignalP"/>
    </source>
</evidence>
<dbReference type="PANTHER" id="PTHR30026">
    <property type="entry name" value="OUTER MEMBRANE PROTEIN TOLC"/>
    <property type="match status" value="1"/>
</dbReference>
<protein>
    <recommendedName>
        <fullName evidence="11">Outer membrane efflux protein</fullName>
    </recommendedName>
</protein>
<organism evidence="9 10">
    <name type="scientific">Winmispira thermophila (strain ATCC 700085 / DSM 6578 / Z-1203)</name>
    <name type="common">Spirochaeta thermophila</name>
    <dbReference type="NCBI Taxonomy" id="869211"/>
    <lineage>
        <taxon>Bacteria</taxon>
        <taxon>Pseudomonadati</taxon>
        <taxon>Spirochaetota</taxon>
        <taxon>Spirochaetia</taxon>
        <taxon>Winmispirales</taxon>
        <taxon>Winmispiraceae</taxon>
        <taxon>Winmispira</taxon>
    </lineage>
</organism>
<evidence type="ECO:0000313" key="9">
    <source>
        <dbReference type="EMBL" id="AEJ62240.1"/>
    </source>
</evidence>
<keyword evidence="4" id="KW-1134">Transmembrane beta strand</keyword>
<dbReference type="Proteomes" id="UP000007254">
    <property type="component" value="Chromosome"/>
</dbReference>
<dbReference type="GO" id="GO:0015562">
    <property type="term" value="F:efflux transmembrane transporter activity"/>
    <property type="evidence" value="ECO:0007669"/>
    <property type="project" value="InterPro"/>
</dbReference>
<keyword evidence="6" id="KW-0472">Membrane</keyword>
<dbReference type="AlphaFoldDB" id="G0GDW0"/>
<dbReference type="Gene3D" id="1.20.1600.10">
    <property type="entry name" value="Outer membrane efflux proteins (OEP)"/>
    <property type="match status" value="1"/>
</dbReference>
<keyword evidence="7" id="KW-0998">Cell outer membrane</keyword>
<feature type="signal peptide" evidence="8">
    <location>
        <begin position="1"/>
        <end position="20"/>
    </location>
</feature>
<reference evidence="9 10" key="1">
    <citation type="submission" date="2011-06" db="EMBL/GenBank/DDBJ databases">
        <title>The complete genome of Spirochaeta thermophila DSM 6578.</title>
        <authorList>
            <consortium name="US DOE Joint Genome Institute (JGI-PGF)"/>
            <person name="Lucas S."/>
            <person name="Lapidus A."/>
            <person name="Bruce D."/>
            <person name="Goodwin L."/>
            <person name="Pitluck S."/>
            <person name="Peters L."/>
            <person name="Kyrpides N."/>
            <person name="Mavromatis K."/>
            <person name="Ivanova N."/>
            <person name="Mikailova N."/>
            <person name="Pagani I."/>
            <person name="Chertkov O."/>
            <person name="Detter J.C."/>
            <person name="Tapia R."/>
            <person name="Han C."/>
            <person name="Land M."/>
            <person name="Hauser L."/>
            <person name="Markowitz V."/>
            <person name="Cheng J.-F."/>
            <person name="Hugenholtz P."/>
            <person name="Woyke T."/>
            <person name="Wu D."/>
            <person name="Spring S."/>
            <person name="Merkhoffer B."/>
            <person name="Schneider S."/>
            <person name="Klenk H.-P."/>
            <person name="Eisen J.A."/>
        </authorList>
    </citation>
    <scope>NUCLEOTIDE SEQUENCE [LARGE SCALE GENOMIC DNA]</scope>
    <source>
        <strain evidence="10">ATCC 700085 / DSM 6578 / Z-1203</strain>
    </source>
</reference>
<dbReference type="STRING" id="869211.Spith_1982"/>
<dbReference type="EMBL" id="CP002903">
    <property type="protein sequence ID" value="AEJ62240.1"/>
    <property type="molecule type" value="Genomic_DNA"/>
</dbReference>
<accession>G0GDW0</accession>